<proteinExistence type="predicted"/>
<name>A0A922SM27_SPOEX</name>
<reference evidence="1" key="1">
    <citation type="journal article" date="2021" name="G3 (Bethesda)">
        <title>Genome and transcriptome analysis of the beet armyworm Spodoptera exigua reveals targets for pest control. .</title>
        <authorList>
            <person name="Simon S."/>
            <person name="Breeschoten T."/>
            <person name="Jansen H.J."/>
            <person name="Dirks R.P."/>
            <person name="Schranz M.E."/>
            <person name="Ros V.I.D."/>
        </authorList>
    </citation>
    <scope>NUCLEOTIDE SEQUENCE</scope>
    <source>
        <strain evidence="1">TB_SE_WUR_2020</strain>
    </source>
</reference>
<sequence>MFDEQLNIDTGYKINANANMYGKADNQPSTSSGKTGSLAFITRNGGLVLMRAGYQYTKEGKIKMDGPIGDV</sequence>
<protein>
    <submittedName>
        <fullName evidence="1">Uncharacterized protein</fullName>
    </submittedName>
</protein>
<dbReference type="AlphaFoldDB" id="A0A922SM27"/>
<dbReference type="Proteomes" id="UP000814243">
    <property type="component" value="Unassembled WGS sequence"/>
</dbReference>
<evidence type="ECO:0000313" key="1">
    <source>
        <dbReference type="EMBL" id="KAH9642815.1"/>
    </source>
</evidence>
<gene>
    <name evidence="1" type="ORF">HF086_012309</name>
</gene>
<dbReference type="EMBL" id="JACEFF010000175">
    <property type="protein sequence ID" value="KAH9642815.1"/>
    <property type="molecule type" value="Genomic_DNA"/>
</dbReference>
<comment type="caution">
    <text evidence="1">The sequence shown here is derived from an EMBL/GenBank/DDBJ whole genome shotgun (WGS) entry which is preliminary data.</text>
</comment>
<organism evidence="1 2">
    <name type="scientific">Spodoptera exigua</name>
    <name type="common">Beet armyworm</name>
    <name type="synonym">Noctua fulgens</name>
    <dbReference type="NCBI Taxonomy" id="7107"/>
    <lineage>
        <taxon>Eukaryota</taxon>
        <taxon>Metazoa</taxon>
        <taxon>Ecdysozoa</taxon>
        <taxon>Arthropoda</taxon>
        <taxon>Hexapoda</taxon>
        <taxon>Insecta</taxon>
        <taxon>Pterygota</taxon>
        <taxon>Neoptera</taxon>
        <taxon>Endopterygota</taxon>
        <taxon>Lepidoptera</taxon>
        <taxon>Glossata</taxon>
        <taxon>Ditrysia</taxon>
        <taxon>Noctuoidea</taxon>
        <taxon>Noctuidae</taxon>
        <taxon>Amphipyrinae</taxon>
        <taxon>Spodoptera</taxon>
    </lineage>
</organism>
<accession>A0A922SM27</accession>
<evidence type="ECO:0000313" key="2">
    <source>
        <dbReference type="Proteomes" id="UP000814243"/>
    </source>
</evidence>